<dbReference type="EMBL" id="BAAARN010000001">
    <property type="protein sequence ID" value="GAA2734892.1"/>
    <property type="molecule type" value="Genomic_DNA"/>
</dbReference>
<evidence type="ECO:0000313" key="3">
    <source>
        <dbReference type="EMBL" id="GAA2734892.1"/>
    </source>
</evidence>
<dbReference type="InterPro" id="IPR003788">
    <property type="entry name" value="NDUFAF7"/>
</dbReference>
<evidence type="ECO:0000313" key="4">
    <source>
        <dbReference type="Proteomes" id="UP001501326"/>
    </source>
</evidence>
<dbReference type="Gene3D" id="3.40.50.12710">
    <property type="match status" value="1"/>
</dbReference>
<sequence length="314" mass="32938">MAGVGWRDAWQDALYGPQGFYRDERGPHGHFTTATHGTAGLVLAGALALLAREQGLTHLVDVGAGRGELLEHLHVVDPTLRLTGVDVVDRPQALPTAVEWVTSPGGRDLPDSLRQLSGALVLAHEWLDVVPCTIAQVDPRGVLRALDVDPATGAETPGLPVDGAELAWAVAHWPATRPGDRVEIGLPRDEAWAALLARIHSGLAVAVDYGHRGGARPLQGSLAAYRQGREVAPVPDGTCDLTAHVAMDTLDHDDLLDQRTALRGLGVSGATPPFALAAQDPKAYLAALERSSASAALTAAGGFGDFLWAVKRVG</sequence>
<keyword evidence="4" id="KW-1185">Reference proteome</keyword>
<dbReference type="Pfam" id="PF02636">
    <property type="entry name" value="Methyltransf_28"/>
    <property type="match status" value="1"/>
</dbReference>
<dbReference type="Proteomes" id="UP001501326">
    <property type="component" value="Unassembled WGS sequence"/>
</dbReference>
<comment type="caution">
    <text evidence="3">The sequence shown here is derived from an EMBL/GenBank/DDBJ whole genome shotgun (WGS) entry which is preliminary data.</text>
</comment>
<dbReference type="RefSeq" id="WP_344191931.1">
    <property type="nucleotide sequence ID" value="NZ_BAAARN010000001.1"/>
</dbReference>
<keyword evidence="1 3" id="KW-0489">Methyltransferase</keyword>
<protein>
    <submittedName>
        <fullName evidence="3">SAM-dependent methyltransferase</fullName>
    </submittedName>
</protein>
<accession>A0ABN3UL74</accession>
<dbReference type="GO" id="GO:0032259">
    <property type="term" value="P:methylation"/>
    <property type="evidence" value="ECO:0007669"/>
    <property type="project" value="UniProtKB-KW"/>
</dbReference>
<organism evidence="3 4">
    <name type="scientific">Pedococcus aerophilus</name>
    <dbReference type="NCBI Taxonomy" id="436356"/>
    <lineage>
        <taxon>Bacteria</taxon>
        <taxon>Bacillati</taxon>
        <taxon>Actinomycetota</taxon>
        <taxon>Actinomycetes</taxon>
        <taxon>Micrococcales</taxon>
        <taxon>Intrasporangiaceae</taxon>
        <taxon>Pedococcus</taxon>
    </lineage>
</organism>
<name>A0ABN3UL74_9MICO</name>
<evidence type="ECO:0000256" key="1">
    <source>
        <dbReference type="ARBA" id="ARBA00022603"/>
    </source>
</evidence>
<dbReference type="SUPFAM" id="SSF53335">
    <property type="entry name" value="S-adenosyl-L-methionine-dependent methyltransferases"/>
    <property type="match status" value="1"/>
</dbReference>
<evidence type="ECO:0000256" key="2">
    <source>
        <dbReference type="ARBA" id="ARBA00022679"/>
    </source>
</evidence>
<keyword evidence="2" id="KW-0808">Transferase</keyword>
<proteinExistence type="predicted"/>
<dbReference type="InterPro" id="IPR038375">
    <property type="entry name" value="NDUFAF7_sf"/>
</dbReference>
<dbReference type="GO" id="GO:0008168">
    <property type="term" value="F:methyltransferase activity"/>
    <property type="evidence" value="ECO:0007669"/>
    <property type="project" value="UniProtKB-KW"/>
</dbReference>
<dbReference type="InterPro" id="IPR029063">
    <property type="entry name" value="SAM-dependent_MTases_sf"/>
</dbReference>
<gene>
    <name evidence="3" type="ORF">GCM10009867_15980</name>
</gene>
<reference evidence="3 4" key="1">
    <citation type="journal article" date="2019" name="Int. J. Syst. Evol. Microbiol.">
        <title>The Global Catalogue of Microorganisms (GCM) 10K type strain sequencing project: providing services to taxonomists for standard genome sequencing and annotation.</title>
        <authorList>
            <consortium name="The Broad Institute Genomics Platform"/>
            <consortium name="The Broad Institute Genome Sequencing Center for Infectious Disease"/>
            <person name="Wu L."/>
            <person name="Ma J."/>
        </authorList>
    </citation>
    <scope>NUCLEOTIDE SEQUENCE [LARGE SCALE GENOMIC DNA]</scope>
    <source>
        <strain evidence="3 4">JCM 16378</strain>
    </source>
</reference>